<dbReference type="OrthoDB" id="5083024at2"/>
<name>A0A0F0LYP1_9MICO</name>
<dbReference type="AlphaFoldDB" id="A0A0F0LYP1"/>
<dbReference type="EMBL" id="JYIY01000066">
    <property type="protein sequence ID" value="KJL37390.1"/>
    <property type="molecule type" value="Genomic_DNA"/>
</dbReference>
<feature type="region of interest" description="Disordered" evidence="1">
    <location>
        <begin position="34"/>
        <end position="65"/>
    </location>
</feature>
<accession>A0A0F0LYP1</accession>
<organism evidence="2 3">
    <name type="scientific">Microbacterium ginsengisoli</name>
    <dbReference type="NCBI Taxonomy" id="400772"/>
    <lineage>
        <taxon>Bacteria</taxon>
        <taxon>Bacillati</taxon>
        <taxon>Actinomycetota</taxon>
        <taxon>Actinomycetes</taxon>
        <taxon>Micrococcales</taxon>
        <taxon>Microbacteriaceae</taxon>
        <taxon>Microbacterium</taxon>
    </lineage>
</organism>
<feature type="compositionally biased region" description="Low complexity" evidence="1">
    <location>
        <begin position="39"/>
        <end position="53"/>
    </location>
</feature>
<dbReference type="RefSeq" id="WP_045246933.1">
    <property type="nucleotide sequence ID" value="NZ_JYIY01000066.1"/>
</dbReference>
<dbReference type="PATRIC" id="fig|400772.4.peg.1000"/>
<evidence type="ECO:0000313" key="2">
    <source>
        <dbReference type="EMBL" id="KJL37390.1"/>
    </source>
</evidence>
<dbReference type="STRING" id="400772.RR49_00974"/>
<evidence type="ECO:0000313" key="3">
    <source>
        <dbReference type="Proteomes" id="UP000033451"/>
    </source>
</evidence>
<dbReference type="Proteomes" id="UP000033451">
    <property type="component" value="Unassembled WGS sequence"/>
</dbReference>
<gene>
    <name evidence="2" type="ORF">RR49_00974</name>
</gene>
<sequence length="65" mass="7105">MMTEKKRTSSRLQRAARERMKLTGEKYTAALMAVMEDAGSQTETSSPPTTPAGSLGGSVDRETRR</sequence>
<proteinExistence type="predicted"/>
<keyword evidence="3" id="KW-1185">Reference proteome</keyword>
<protein>
    <submittedName>
        <fullName evidence="2">Uncharacterized protein</fullName>
    </submittedName>
</protein>
<comment type="caution">
    <text evidence="2">The sequence shown here is derived from an EMBL/GenBank/DDBJ whole genome shotgun (WGS) entry which is preliminary data.</text>
</comment>
<evidence type="ECO:0000256" key="1">
    <source>
        <dbReference type="SAM" id="MobiDB-lite"/>
    </source>
</evidence>
<reference evidence="2 3" key="1">
    <citation type="submission" date="2015-02" db="EMBL/GenBank/DDBJ databases">
        <title>Draft genome sequences of ten Microbacterium spp. with emphasis on heavy metal contaminated environments.</title>
        <authorList>
            <person name="Corretto E."/>
        </authorList>
    </citation>
    <scope>NUCLEOTIDE SEQUENCE [LARGE SCALE GENOMIC DNA]</scope>
    <source>
        <strain evidence="2 3">DSM 18659</strain>
    </source>
</reference>